<reference evidence="2" key="4">
    <citation type="submission" date="2015-06" db="UniProtKB">
        <authorList>
            <consortium name="EnsemblFungi"/>
        </authorList>
    </citation>
    <scope>IDENTIFICATION</scope>
</reference>
<evidence type="ECO:0000313" key="1">
    <source>
        <dbReference type="EMBL" id="KDE05770.1"/>
    </source>
</evidence>
<accession>U5H9H0</accession>
<reference evidence="1 3" key="3">
    <citation type="journal article" date="2015" name="BMC Genomics">
        <title>Sex and parasites: genomic and transcriptomic analysis of Microbotryum lychnidis-dioicae, the biotrophic and plant-castrating anther smut fungus.</title>
        <authorList>
            <person name="Perlin M.H."/>
            <person name="Amselem J."/>
            <person name="Fontanillas E."/>
            <person name="Toh S.S."/>
            <person name="Chen Z."/>
            <person name="Goldberg J."/>
            <person name="Duplessis S."/>
            <person name="Henrissat B."/>
            <person name="Young S."/>
            <person name="Zeng Q."/>
            <person name="Aguileta G."/>
            <person name="Petit E."/>
            <person name="Badouin H."/>
            <person name="Andrews J."/>
            <person name="Razeeq D."/>
            <person name="Gabaldon T."/>
            <person name="Quesneville H."/>
            <person name="Giraud T."/>
            <person name="Hood M.E."/>
            <person name="Schultz D.J."/>
            <person name="Cuomo C.A."/>
        </authorList>
    </citation>
    <scope>NUCLEOTIDE SEQUENCE [LARGE SCALE GENOMIC DNA]</scope>
    <source>
        <strain evidence="1">P1A1 Lamole</strain>
        <strain evidence="3">p1A1 Lamole</strain>
    </source>
</reference>
<dbReference type="EnsemblFungi" id="MVLG_03861T0">
    <property type="protein sequence ID" value="MVLG_03861T0"/>
    <property type="gene ID" value="MVLG_03861"/>
</dbReference>
<evidence type="ECO:0000313" key="2">
    <source>
        <dbReference type="EnsemblFungi" id="MVLG_03861T0"/>
    </source>
</evidence>
<sequence>MHEKSDNGSMDEKNVTVNAYIAAPADAHPVSLVEYLHWAKLQREIEAEDTTAARACDSRGKRRAVPYVGDIASATRLGIR</sequence>
<organism evidence="1">
    <name type="scientific">Microbotryum lychnidis-dioicae (strain p1A1 Lamole / MvSl-1064)</name>
    <name type="common">Anther smut fungus</name>
    <dbReference type="NCBI Taxonomy" id="683840"/>
    <lineage>
        <taxon>Eukaryota</taxon>
        <taxon>Fungi</taxon>
        <taxon>Dikarya</taxon>
        <taxon>Basidiomycota</taxon>
        <taxon>Pucciniomycotina</taxon>
        <taxon>Microbotryomycetes</taxon>
        <taxon>Microbotryales</taxon>
        <taxon>Microbotryaceae</taxon>
        <taxon>Microbotryum</taxon>
    </lineage>
</organism>
<dbReference type="Proteomes" id="UP000017200">
    <property type="component" value="Unassembled WGS sequence"/>
</dbReference>
<name>U5H9H0_USTV1</name>
<dbReference type="HOGENOM" id="CLU_2591567_0_0_1"/>
<evidence type="ECO:0000313" key="3">
    <source>
        <dbReference type="Proteomes" id="UP000017200"/>
    </source>
</evidence>
<dbReference type="AlphaFoldDB" id="U5H9H0"/>
<dbReference type="EMBL" id="GL541681">
    <property type="protein sequence ID" value="KDE05770.1"/>
    <property type="molecule type" value="Genomic_DNA"/>
</dbReference>
<dbReference type="InParanoid" id="U5H9H0"/>
<dbReference type="EMBL" id="AEIJ01000377">
    <property type="status" value="NOT_ANNOTATED_CDS"/>
    <property type="molecule type" value="Genomic_DNA"/>
</dbReference>
<proteinExistence type="predicted"/>
<reference evidence="1" key="2">
    <citation type="submission" date="2010-11" db="EMBL/GenBank/DDBJ databases">
        <authorList>
            <consortium name="The Broad Institute Genome Sequencing Platform"/>
            <person name="Earl A."/>
            <person name="Ward D."/>
            <person name="Feldgarden M."/>
            <person name="Gevers D."/>
            <person name="Butler R."/>
            <person name="Young S.K."/>
            <person name="Zeng Q."/>
            <person name="Gargeya S."/>
            <person name="Fitzgerald M."/>
            <person name="Haas B."/>
            <person name="Abouelleil A."/>
            <person name="Alvarado L."/>
            <person name="Arachchi H.M."/>
            <person name="Berlin A."/>
            <person name="Brown A."/>
            <person name="Chapman S.B."/>
            <person name="Chen Z."/>
            <person name="Dunbar C."/>
            <person name="Freedman E."/>
            <person name="Gearin G."/>
            <person name="Gellesch M."/>
            <person name="Goldberg J."/>
            <person name="Griggs A."/>
            <person name="Gujja S."/>
            <person name="Heilman E."/>
            <person name="Heiman D."/>
            <person name="Howarth C."/>
            <person name="Larson L."/>
            <person name="Lui A."/>
            <person name="MacDonald P.J.P."/>
            <person name="Mehta T."/>
            <person name="Montmayeur A."/>
            <person name="Murphy C."/>
            <person name="Neiman D."/>
            <person name="Pearson M."/>
            <person name="Priest M."/>
            <person name="Roberts A."/>
            <person name="Saif S."/>
            <person name="Shea T."/>
            <person name="Shenoy N."/>
            <person name="Sisk P."/>
            <person name="Stolte C."/>
            <person name="Sykes S."/>
            <person name="White J."/>
            <person name="Yandava C."/>
            <person name="Wortman J."/>
            <person name="Nusbaum C."/>
            <person name="Birren B."/>
        </authorList>
    </citation>
    <scope>NUCLEOTIDE SEQUENCE</scope>
    <source>
        <strain evidence="1">P1A1 Lamole</strain>
    </source>
</reference>
<keyword evidence="3" id="KW-1185">Reference proteome</keyword>
<protein>
    <submittedName>
        <fullName evidence="1 2">Uncharacterized protein</fullName>
    </submittedName>
</protein>
<reference evidence="3" key="1">
    <citation type="submission" date="2010-11" db="EMBL/GenBank/DDBJ databases">
        <title>The genome sequence of Microbotryum violaceum strain p1A1 Lamole.</title>
        <authorList>
            <person name="Cuomo C."/>
            <person name="Perlin M."/>
            <person name="Young S.K."/>
            <person name="Zeng Q."/>
            <person name="Gargeya S."/>
            <person name="Alvarado L."/>
            <person name="Berlin A."/>
            <person name="Chapman S.B."/>
            <person name="Chen Z."/>
            <person name="Freedman E."/>
            <person name="Gellesch M."/>
            <person name="Goldberg J."/>
            <person name="Griggs A."/>
            <person name="Gujja S."/>
            <person name="Heilman E."/>
            <person name="Heiman D."/>
            <person name="Howarth C."/>
            <person name="Mehta T."/>
            <person name="Neiman D."/>
            <person name="Pearson M."/>
            <person name="Roberts A."/>
            <person name="Saif S."/>
            <person name="Shea T."/>
            <person name="Shenoy N."/>
            <person name="Sisk P."/>
            <person name="Stolte C."/>
            <person name="Sykes S."/>
            <person name="White J."/>
            <person name="Yandava C."/>
            <person name="Haas B."/>
            <person name="Nusbaum C."/>
            <person name="Birren B."/>
        </authorList>
    </citation>
    <scope>NUCLEOTIDE SEQUENCE [LARGE SCALE GENOMIC DNA]</scope>
    <source>
        <strain evidence="3">p1A1 Lamole</strain>
    </source>
</reference>
<gene>
    <name evidence="1" type="ORF">MVLG_03861</name>
</gene>